<dbReference type="PROSITE" id="PS51257">
    <property type="entry name" value="PROKAR_LIPOPROTEIN"/>
    <property type="match status" value="1"/>
</dbReference>
<dbReference type="RefSeq" id="WP_310093604.1">
    <property type="nucleotide sequence ID" value="NZ_JAVDUU010000002.1"/>
</dbReference>
<reference evidence="1 2" key="1">
    <citation type="submission" date="2023-07" db="EMBL/GenBank/DDBJ databases">
        <title>Sorghum-associated microbial communities from plants grown in Nebraska, USA.</title>
        <authorList>
            <person name="Schachtman D."/>
        </authorList>
    </citation>
    <scope>NUCLEOTIDE SEQUENCE [LARGE SCALE GENOMIC DNA]</scope>
    <source>
        <strain evidence="1 2">3262</strain>
    </source>
</reference>
<evidence type="ECO:0000313" key="2">
    <source>
        <dbReference type="Proteomes" id="UP001247620"/>
    </source>
</evidence>
<gene>
    <name evidence="1" type="ORF">J2W55_001468</name>
</gene>
<proteinExistence type="predicted"/>
<dbReference type="Proteomes" id="UP001247620">
    <property type="component" value="Unassembled WGS sequence"/>
</dbReference>
<sequence>MSLKTANGKILPLFIAVLYFAFSCCYVTRCPGIYYSDNNSGYLVLHKENIKPYRVTATRLTDSKPVPAIILLRPRVIFAKNPVSFAAPFVRFAKLPALAVVNETAANSFFLNHKAYHPANFLATIHSWKI</sequence>
<name>A0ABU1T9T3_9SPHI</name>
<organism evidence="1 2">
    <name type="scientific">Mucilaginibacter pocheonensis</name>
    <dbReference type="NCBI Taxonomy" id="398050"/>
    <lineage>
        <taxon>Bacteria</taxon>
        <taxon>Pseudomonadati</taxon>
        <taxon>Bacteroidota</taxon>
        <taxon>Sphingobacteriia</taxon>
        <taxon>Sphingobacteriales</taxon>
        <taxon>Sphingobacteriaceae</taxon>
        <taxon>Mucilaginibacter</taxon>
    </lineage>
</organism>
<evidence type="ECO:0000313" key="1">
    <source>
        <dbReference type="EMBL" id="MDR6941626.1"/>
    </source>
</evidence>
<dbReference type="EMBL" id="JAVDUU010000002">
    <property type="protein sequence ID" value="MDR6941626.1"/>
    <property type="molecule type" value="Genomic_DNA"/>
</dbReference>
<protein>
    <submittedName>
        <fullName evidence="1">Uncharacterized protein</fullName>
    </submittedName>
</protein>
<accession>A0ABU1T9T3</accession>
<comment type="caution">
    <text evidence="1">The sequence shown here is derived from an EMBL/GenBank/DDBJ whole genome shotgun (WGS) entry which is preliminary data.</text>
</comment>
<keyword evidence="2" id="KW-1185">Reference proteome</keyword>